<feature type="region of interest" description="Disordered" evidence="1">
    <location>
        <begin position="605"/>
        <end position="755"/>
    </location>
</feature>
<feature type="compositionally biased region" description="Acidic residues" evidence="1">
    <location>
        <begin position="1"/>
        <end position="12"/>
    </location>
</feature>
<accession>A0A2X0M532</accession>
<feature type="compositionally biased region" description="Polar residues" evidence="1">
    <location>
        <begin position="287"/>
        <end position="301"/>
    </location>
</feature>
<feature type="compositionally biased region" description="Low complexity" evidence="1">
    <location>
        <begin position="71"/>
        <end position="109"/>
    </location>
</feature>
<feature type="compositionally biased region" description="Low complexity" evidence="1">
    <location>
        <begin position="251"/>
        <end position="284"/>
    </location>
</feature>
<feature type="compositionally biased region" description="Gly residues" evidence="1">
    <location>
        <begin position="655"/>
        <end position="664"/>
    </location>
</feature>
<feature type="compositionally biased region" description="Low complexity" evidence="1">
    <location>
        <begin position="642"/>
        <end position="654"/>
    </location>
</feature>
<feature type="compositionally biased region" description="Polar residues" evidence="1">
    <location>
        <begin position="1249"/>
        <end position="1259"/>
    </location>
</feature>
<feature type="compositionally biased region" description="Acidic residues" evidence="1">
    <location>
        <begin position="388"/>
        <end position="398"/>
    </location>
</feature>
<feature type="compositionally biased region" description="Polar residues" evidence="1">
    <location>
        <begin position="695"/>
        <end position="708"/>
    </location>
</feature>
<feature type="region of interest" description="Disordered" evidence="1">
    <location>
        <begin position="369"/>
        <end position="430"/>
    </location>
</feature>
<feature type="region of interest" description="Disordered" evidence="1">
    <location>
        <begin position="330"/>
        <end position="356"/>
    </location>
</feature>
<feature type="compositionally biased region" description="Polar residues" evidence="1">
    <location>
        <begin position="515"/>
        <end position="530"/>
    </location>
</feature>
<dbReference type="Proteomes" id="UP000249464">
    <property type="component" value="Unassembled WGS sequence"/>
</dbReference>
<feature type="compositionally biased region" description="Polar residues" evidence="1">
    <location>
        <begin position="944"/>
        <end position="961"/>
    </location>
</feature>
<gene>
    <name evidence="2" type="primary">BQ5605_C003g02404</name>
    <name evidence="2" type="ORF">BQ5605_C003G02404</name>
</gene>
<reference evidence="2 3" key="1">
    <citation type="submission" date="2016-11" db="EMBL/GenBank/DDBJ databases">
        <authorList>
            <person name="Jaros S."/>
            <person name="Januszkiewicz K."/>
            <person name="Wedrychowicz H."/>
        </authorList>
    </citation>
    <scope>NUCLEOTIDE SEQUENCE [LARGE SCALE GENOMIC DNA]</scope>
</reference>
<feature type="compositionally biased region" description="Low complexity" evidence="1">
    <location>
        <begin position="28"/>
        <end position="61"/>
    </location>
</feature>
<feature type="compositionally biased region" description="Basic and acidic residues" evidence="1">
    <location>
        <begin position="190"/>
        <end position="205"/>
    </location>
</feature>
<feature type="compositionally biased region" description="Polar residues" evidence="1">
    <location>
        <begin position="1535"/>
        <end position="1555"/>
    </location>
</feature>
<feature type="region of interest" description="Disordered" evidence="1">
    <location>
        <begin position="1022"/>
        <end position="1339"/>
    </location>
</feature>
<feature type="compositionally biased region" description="Low complexity" evidence="1">
    <location>
        <begin position="1482"/>
        <end position="1501"/>
    </location>
</feature>
<feature type="region of interest" description="Disordered" evidence="1">
    <location>
        <begin position="479"/>
        <end position="547"/>
    </location>
</feature>
<evidence type="ECO:0000313" key="3">
    <source>
        <dbReference type="Proteomes" id="UP000249464"/>
    </source>
</evidence>
<feature type="compositionally biased region" description="Polar residues" evidence="1">
    <location>
        <begin position="341"/>
        <end position="356"/>
    </location>
</feature>
<feature type="compositionally biased region" description="Polar residues" evidence="1">
    <location>
        <begin position="619"/>
        <end position="628"/>
    </location>
</feature>
<feature type="compositionally biased region" description="Polar residues" evidence="1">
    <location>
        <begin position="120"/>
        <end position="135"/>
    </location>
</feature>
<feature type="compositionally biased region" description="Low complexity" evidence="1">
    <location>
        <begin position="420"/>
        <end position="430"/>
    </location>
</feature>
<evidence type="ECO:0000313" key="2">
    <source>
        <dbReference type="EMBL" id="SGY40634.1"/>
    </source>
</evidence>
<feature type="compositionally biased region" description="Low complexity" evidence="1">
    <location>
        <begin position="1188"/>
        <end position="1201"/>
    </location>
</feature>
<keyword evidence="3" id="KW-1185">Reference proteome</keyword>
<feature type="compositionally biased region" description="Basic and acidic residues" evidence="1">
    <location>
        <begin position="740"/>
        <end position="750"/>
    </location>
</feature>
<feature type="compositionally biased region" description="Low complexity" evidence="1">
    <location>
        <begin position="142"/>
        <end position="161"/>
    </location>
</feature>
<feature type="region of interest" description="Disordered" evidence="1">
    <location>
        <begin position="1"/>
        <end position="315"/>
    </location>
</feature>
<feature type="region of interest" description="Disordered" evidence="1">
    <location>
        <begin position="1462"/>
        <end position="1575"/>
    </location>
</feature>
<feature type="compositionally biased region" description="Polar residues" evidence="1">
    <location>
        <begin position="1207"/>
        <end position="1217"/>
    </location>
</feature>
<feature type="compositionally biased region" description="Polar residues" evidence="1">
    <location>
        <begin position="678"/>
        <end position="688"/>
    </location>
</feature>
<organism evidence="2 3">
    <name type="scientific">Microbotryum silenes-dioicae</name>
    <dbReference type="NCBI Taxonomy" id="796604"/>
    <lineage>
        <taxon>Eukaryota</taxon>
        <taxon>Fungi</taxon>
        <taxon>Dikarya</taxon>
        <taxon>Basidiomycota</taxon>
        <taxon>Pucciniomycotina</taxon>
        <taxon>Microbotryomycetes</taxon>
        <taxon>Microbotryales</taxon>
        <taxon>Microbotryaceae</taxon>
        <taxon>Microbotryum</taxon>
    </lineage>
</organism>
<feature type="region of interest" description="Disordered" evidence="1">
    <location>
        <begin position="1390"/>
        <end position="1444"/>
    </location>
</feature>
<name>A0A2X0M532_9BASI</name>
<feature type="compositionally biased region" description="Low complexity" evidence="1">
    <location>
        <begin position="1520"/>
        <end position="1534"/>
    </location>
</feature>
<feature type="compositionally biased region" description="Polar residues" evidence="1">
    <location>
        <begin position="484"/>
        <end position="500"/>
    </location>
</feature>
<sequence>MLLYDEDYDDDSLPAPNTNTSAFPARVPSPALSTASSSGKSGRSTRSGAPSRPPRSLLRSPVIGAAQSPLATSPAVFSSTSSLASSPYLQSPASFGATASPAPSTASPSLLQPGGRGAGVNSSRAGNLFSSQSSLGAGVNRQPPVSAPSSSAVSLQASTSQHPINPENSCDRLATELYSDASIPPSSAYEVERYHRTTEPLRLDPSRQSSHTSPKIHDDEGRNEASSATTLKGNMFPAPRHTQPSSPPPDMSSSSSQRAIAPSTSTITTFPSRPISPSSSLRLSQEGGPSSLSRKNSTAQSRGRDSPSLMRISNSTQRLISFTAVDMRDLAKGKRTRRDGSQTSQSIGSRNRNSVTSLASVMSSTGNSIYEDAIEGDWTSVDDGERSGEEDDSEDQAGDETAQAIPEGGGGDANLGIGQASSSSMPTAAASMDHPATLNQFSPILSASFDIASINPDSLQRRISFDSARSMTERRASLHAGYGSSLTSSQSKRVSLTQPGPTVIPLRRYSGAFNPRSSTPDFGSSKGSNASDHDHSNTLEPTLSPRRASFLPKPLVLTPARTLVAPLTTTSSANVARRGSISPTLGSSNDWRRSTDFYNLNGAVSHSRRSSSDVDGPVLSTSRRQSTIGYVGPQRDSIVSAGGSSQQTHLSQTGSSGGGGGGAYGQKWTERRKRSVSEDTGQTRTSESFGIEGRQPTSGESPDSSVSGWSEERATGPDATPSGLAEAKSGSGDRGSPSLTDKEWEHELVRRGTTSLDVVTESPDISMVKNKQRSRDAQHIIPVTPSIELSQASPVRGESGLGITRYLNENDNEEVNLLSLPNNRDIETEFPTPPPTIPLPGLPRSASQIAIEEAVPRPPRKDSYNAGYRGLSIYDENWDGSIVIPSTPSTIGAGTPSPANSPLIALSPQSQPNGFFSRGREATAVGMSPTEAAAVNRASHHSGHSTIKNSAAPGNQQSLTSGARMRKPISIGSTKPGEQTVAKRLSMSFSRKGKDAVTAASELTKDGTLAAQDRLARQHSANILKKQSSRGSFDPSPTPRKSSGAGSAIWPPPNDGYTRTIHAGPRMTHSSISSEEDSPVLSGGEMASSRPNNWGTRERTSRRPSASVSTTTTYKSSNATGSSRRRSIMLEPRDPRTRNLSGPEDFFEVLMSSEPGAGDSHAGFLAASARERQSPGELGSRWSYYSNGTAGSSGTPGTSAGHVFPTGPSSSHTSPVLQQRPLPTPVEANKKRPISRFLTGFTRKGSKAPRSSAQSSGDSTRARGPISIPPTNGFSQPPRPSSAAKKPILIAPRASTSARDHSPLPTICTEAPPSPPMRSLPTPNLDYNPPPIAPSALDARRPLSTIDSRIESLASGALTPSPSAQHIPAFLSVSPLFKDVEFASTVSKRNELPPLPRKASDRAEQPYDPEPYAEEIRLSPATPSATSSMDDLRGTPRNFVLPPGLAQPLPAGAVAAIASFSGRQGKGDSSLGSPPAPLDIESSLSISPTSSRFSPNSTSPSDPSRSPVMNSLTVHDNRSRGSSVGASSSYSRTSNATTNKARASRRGQQGINQGTEDQDEYEGYHEVRQRPIGVRDVFRTQLLER</sequence>
<feature type="compositionally biased region" description="Polar residues" evidence="1">
    <location>
        <begin position="1103"/>
        <end position="1122"/>
    </location>
</feature>
<dbReference type="EMBL" id="FQNC01000042">
    <property type="protein sequence ID" value="SGY40634.1"/>
    <property type="molecule type" value="Genomic_DNA"/>
</dbReference>
<feature type="compositionally biased region" description="Polar residues" evidence="1">
    <location>
        <begin position="1022"/>
        <end position="1031"/>
    </location>
</feature>
<evidence type="ECO:0000256" key="1">
    <source>
        <dbReference type="SAM" id="MobiDB-lite"/>
    </source>
</evidence>
<proteinExistence type="predicted"/>
<protein>
    <submittedName>
        <fullName evidence="2">BQ5605_C003g02404 protein</fullName>
    </submittedName>
</protein>
<feature type="region of interest" description="Disordered" evidence="1">
    <location>
        <begin position="934"/>
        <end position="991"/>
    </location>
</feature>
<feature type="compositionally biased region" description="Polar residues" evidence="1">
    <location>
        <begin position="1502"/>
        <end position="1514"/>
    </location>
</feature>